<proteinExistence type="predicted"/>
<organism evidence="1 2">
    <name type="scientific">Spartinivicinus poritis</name>
    <dbReference type="NCBI Taxonomy" id="2994640"/>
    <lineage>
        <taxon>Bacteria</taxon>
        <taxon>Pseudomonadati</taxon>
        <taxon>Pseudomonadota</taxon>
        <taxon>Gammaproteobacteria</taxon>
        <taxon>Oceanospirillales</taxon>
        <taxon>Zooshikellaceae</taxon>
        <taxon>Spartinivicinus</taxon>
    </lineage>
</organism>
<evidence type="ECO:0000313" key="2">
    <source>
        <dbReference type="Proteomes" id="UP001528823"/>
    </source>
</evidence>
<dbReference type="Proteomes" id="UP001528823">
    <property type="component" value="Unassembled WGS sequence"/>
</dbReference>
<dbReference type="RefSeq" id="WP_274689099.1">
    <property type="nucleotide sequence ID" value="NZ_JAPMOU010000013.1"/>
</dbReference>
<gene>
    <name evidence="1" type="ORF">ORQ98_12275</name>
</gene>
<name>A0ABT5U8P6_9GAMM</name>
<evidence type="ECO:0000313" key="1">
    <source>
        <dbReference type="EMBL" id="MDE1462744.1"/>
    </source>
</evidence>
<reference evidence="1 2" key="1">
    <citation type="submission" date="2022-11" db="EMBL/GenBank/DDBJ databases">
        <title>Spartinivicinus poritis sp. nov., isolated from scleractinian coral Porites lutea.</title>
        <authorList>
            <person name="Zhang G."/>
            <person name="Cai L."/>
            <person name="Wei Q."/>
        </authorList>
    </citation>
    <scope>NUCLEOTIDE SEQUENCE [LARGE SCALE GENOMIC DNA]</scope>
    <source>
        <strain evidence="1 2">A2-2</strain>
    </source>
</reference>
<dbReference type="EMBL" id="JAPMOU010000013">
    <property type="protein sequence ID" value="MDE1462744.1"/>
    <property type="molecule type" value="Genomic_DNA"/>
</dbReference>
<accession>A0ABT5U8P6</accession>
<comment type="caution">
    <text evidence="1">The sequence shown here is derived from an EMBL/GenBank/DDBJ whole genome shotgun (WGS) entry which is preliminary data.</text>
</comment>
<sequence>MNSSFSKPEKSASSLFRWLKTLYSPISIDSPDTEAFVIEGSSFRLMTDITLISSFMPLYTKLLCTAIHNWFPNGKAVKLHPFFSEPYKIKSKMSKVYKDVYTKLLSVIIQSLKL</sequence>
<protein>
    <submittedName>
        <fullName evidence="1">Uncharacterized protein</fullName>
    </submittedName>
</protein>
<keyword evidence="2" id="KW-1185">Reference proteome</keyword>